<accession>A0AAP0QX02</accession>
<dbReference type="Gene3D" id="3.80.10.10">
    <property type="entry name" value="Ribonuclease Inhibitor"/>
    <property type="match status" value="1"/>
</dbReference>
<keyword evidence="2" id="KW-1185">Reference proteome</keyword>
<dbReference type="EMBL" id="JBCGBO010000003">
    <property type="protein sequence ID" value="KAK9214232.1"/>
    <property type="molecule type" value="Genomic_DNA"/>
</dbReference>
<evidence type="ECO:0000313" key="2">
    <source>
        <dbReference type="Proteomes" id="UP001428341"/>
    </source>
</evidence>
<sequence length="234" mass="26369">MALSEYQLPPSLTHLSLSNIELLEDPMLTLDKLPHLQVLKLKQNSYSGRKLACVCSGGFPELKSYEAYKSFCKLDLHWPQPELRQLRQYLRAFEDMEQRNLSLSSPSSRISSKPSEYGVDIHHHATATKSETEGIATCKELFDALLRLQSKIIDIGNRPQQLPPSFGDFDFRSAAWDRFIQTGNSSSSEFNHDISELKRGTEELLGQKLQIPAKLKQKSNLADGTTLVNISTGF</sequence>
<name>A0AAP0QX02_9ROSI</name>
<dbReference type="AlphaFoldDB" id="A0AAP0QX02"/>
<reference evidence="1 2" key="1">
    <citation type="submission" date="2024-05" db="EMBL/GenBank/DDBJ databases">
        <title>Haplotype-resolved chromosome-level genome assembly of Huyou (Citrus changshanensis).</title>
        <authorList>
            <person name="Miao C."/>
            <person name="Chen W."/>
            <person name="Wu Y."/>
            <person name="Wang L."/>
            <person name="Zhao S."/>
            <person name="Grierson D."/>
            <person name="Xu C."/>
            <person name="Chen K."/>
        </authorList>
    </citation>
    <scope>NUCLEOTIDE SEQUENCE [LARGE SCALE GENOMIC DNA]</scope>
    <source>
        <strain evidence="1">01-14</strain>
        <tissue evidence="1">Leaf</tissue>
    </source>
</reference>
<dbReference type="Proteomes" id="UP001428341">
    <property type="component" value="Unassembled WGS sequence"/>
</dbReference>
<comment type="caution">
    <text evidence="1">The sequence shown here is derived from an EMBL/GenBank/DDBJ whole genome shotgun (WGS) entry which is preliminary data.</text>
</comment>
<proteinExistence type="predicted"/>
<protein>
    <submittedName>
        <fullName evidence="1">Uncharacterized protein</fullName>
    </submittedName>
</protein>
<dbReference type="InterPro" id="IPR032675">
    <property type="entry name" value="LRR_dom_sf"/>
</dbReference>
<gene>
    <name evidence="1" type="ORF">WN944_006220</name>
</gene>
<organism evidence="1 2">
    <name type="scientific">Citrus x changshan-huyou</name>
    <dbReference type="NCBI Taxonomy" id="2935761"/>
    <lineage>
        <taxon>Eukaryota</taxon>
        <taxon>Viridiplantae</taxon>
        <taxon>Streptophyta</taxon>
        <taxon>Embryophyta</taxon>
        <taxon>Tracheophyta</taxon>
        <taxon>Spermatophyta</taxon>
        <taxon>Magnoliopsida</taxon>
        <taxon>eudicotyledons</taxon>
        <taxon>Gunneridae</taxon>
        <taxon>Pentapetalae</taxon>
        <taxon>rosids</taxon>
        <taxon>malvids</taxon>
        <taxon>Sapindales</taxon>
        <taxon>Rutaceae</taxon>
        <taxon>Aurantioideae</taxon>
        <taxon>Citrus</taxon>
    </lineage>
</organism>
<evidence type="ECO:0000313" key="1">
    <source>
        <dbReference type="EMBL" id="KAK9214232.1"/>
    </source>
</evidence>